<comment type="pathway">
    <text evidence="1 7">Cell wall biogenesis; peptidoglycan biosynthesis.</text>
</comment>
<dbReference type="GO" id="GO:0071555">
    <property type="term" value="P:cell wall organization"/>
    <property type="evidence" value="ECO:0007669"/>
    <property type="project" value="UniProtKB-UniRule"/>
</dbReference>
<dbReference type="InterPro" id="IPR005490">
    <property type="entry name" value="LD_TPept_cat_dom"/>
</dbReference>
<evidence type="ECO:0000256" key="6">
    <source>
        <dbReference type="ARBA" id="ARBA00023316"/>
    </source>
</evidence>
<evidence type="ECO:0000256" key="3">
    <source>
        <dbReference type="ARBA" id="ARBA00022679"/>
    </source>
</evidence>
<dbReference type="GO" id="GO:0016740">
    <property type="term" value="F:transferase activity"/>
    <property type="evidence" value="ECO:0007669"/>
    <property type="project" value="UniProtKB-KW"/>
</dbReference>
<dbReference type="PANTHER" id="PTHR38589:SF1">
    <property type="entry name" value="BLR0621 PROTEIN"/>
    <property type="match status" value="1"/>
</dbReference>
<comment type="similarity">
    <text evidence="2">Belongs to the YkuD family.</text>
</comment>
<feature type="active site" description="Nucleophile" evidence="7">
    <location>
        <position position="144"/>
    </location>
</feature>
<dbReference type="InterPro" id="IPR038063">
    <property type="entry name" value="Transpep_catalytic_dom"/>
</dbReference>
<dbReference type="GO" id="GO:0004180">
    <property type="term" value="F:carboxypeptidase activity"/>
    <property type="evidence" value="ECO:0007669"/>
    <property type="project" value="UniProtKB-ARBA"/>
</dbReference>
<organism evidence="9">
    <name type="scientific">Caulobacter sp. (strain K31)</name>
    <dbReference type="NCBI Taxonomy" id="366602"/>
    <lineage>
        <taxon>Bacteria</taxon>
        <taxon>Pseudomonadati</taxon>
        <taxon>Pseudomonadota</taxon>
        <taxon>Alphaproteobacteria</taxon>
        <taxon>Caulobacterales</taxon>
        <taxon>Caulobacteraceae</taxon>
        <taxon>Caulobacter</taxon>
    </lineage>
</organism>
<name>B0T6F2_CAUSK</name>
<dbReference type="AlphaFoldDB" id="B0T6F2"/>
<sequence>MTIFRAHPDGQIAWNGRLTRCALGKAGVIAAADKREGDNRSPAGLWPIRYVLYRPDVYPDGPATGLPSRPIAPDDGWCDAPEDPAYNQPVKLPYPASTERLWRDDHVYDLVVVLGHNDHPPVAGLGSAIFLHLARDGYPGTEGCVALAREDVEALLAVAQPGDAVEIVGL</sequence>
<keyword evidence="5 7" id="KW-0573">Peptidoglycan synthesis</keyword>
<dbReference type="EMBL" id="CP000927">
    <property type="protein sequence ID" value="ABZ74155.1"/>
    <property type="molecule type" value="Genomic_DNA"/>
</dbReference>
<protein>
    <recommendedName>
        <fullName evidence="8">L,D-TPase catalytic domain-containing protein</fullName>
    </recommendedName>
</protein>
<dbReference type="KEGG" id="cak:Caul_5035"/>
<dbReference type="SUPFAM" id="SSF141523">
    <property type="entry name" value="L,D-transpeptidase catalytic domain-like"/>
    <property type="match status" value="1"/>
</dbReference>
<dbReference type="CDD" id="cd16913">
    <property type="entry name" value="YkuD_like"/>
    <property type="match status" value="1"/>
</dbReference>
<dbReference type="UniPathway" id="UPA00219"/>
<dbReference type="Pfam" id="PF03734">
    <property type="entry name" value="YkuD"/>
    <property type="match status" value="1"/>
</dbReference>
<evidence type="ECO:0000256" key="1">
    <source>
        <dbReference type="ARBA" id="ARBA00004752"/>
    </source>
</evidence>
<dbReference type="GO" id="GO:0009252">
    <property type="term" value="P:peptidoglycan biosynthetic process"/>
    <property type="evidence" value="ECO:0007669"/>
    <property type="project" value="UniProtKB-UniPathway"/>
</dbReference>
<evidence type="ECO:0000256" key="2">
    <source>
        <dbReference type="ARBA" id="ARBA00005992"/>
    </source>
</evidence>
<dbReference type="PANTHER" id="PTHR38589">
    <property type="entry name" value="BLR0621 PROTEIN"/>
    <property type="match status" value="1"/>
</dbReference>
<dbReference type="GO" id="GO:0008360">
    <property type="term" value="P:regulation of cell shape"/>
    <property type="evidence" value="ECO:0007669"/>
    <property type="project" value="UniProtKB-UniRule"/>
</dbReference>
<reference evidence="9" key="1">
    <citation type="submission" date="2008-01" db="EMBL/GenBank/DDBJ databases">
        <title>Complete sequence of chromosome of Caulobacter sp. K31.</title>
        <authorList>
            <consortium name="US DOE Joint Genome Institute"/>
            <person name="Copeland A."/>
            <person name="Lucas S."/>
            <person name="Lapidus A."/>
            <person name="Barry K."/>
            <person name="Glavina del Rio T."/>
            <person name="Dalin E."/>
            <person name="Tice H."/>
            <person name="Pitluck S."/>
            <person name="Bruce D."/>
            <person name="Goodwin L."/>
            <person name="Thompson L.S."/>
            <person name="Brettin T."/>
            <person name="Detter J.C."/>
            <person name="Han C."/>
            <person name="Schmutz J."/>
            <person name="Larimer F."/>
            <person name="Land M."/>
            <person name="Hauser L."/>
            <person name="Kyrpides N."/>
            <person name="Kim E."/>
            <person name="Stephens C."/>
            <person name="Richardson P."/>
        </authorList>
    </citation>
    <scope>NUCLEOTIDE SEQUENCE [LARGE SCALE GENOMIC DNA]</scope>
    <source>
        <strain evidence="9">K31</strain>
    </source>
</reference>
<dbReference type="OrthoDB" id="9804204at2"/>
<keyword evidence="3" id="KW-0808">Transferase</keyword>
<feature type="domain" description="L,D-TPase catalytic" evidence="8">
    <location>
        <begin position="1"/>
        <end position="168"/>
    </location>
</feature>
<dbReference type="PROSITE" id="PS52029">
    <property type="entry name" value="LD_TPASE"/>
    <property type="match status" value="1"/>
</dbReference>
<accession>B0T6F2</accession>
<dbReference type="eggNOG" id="COG3786">
    <property type="taxonomic scope" value="Bacteria"/>
</dbReference>
<keyword evidence="4 7" id="KW-0133">Cell shape</keyword>
<evidence type="ECO:0000259" key="8">
    <source>
        <dbReference type="PROSITE" id="PS52029"/>
    </source>
</evidence>
<keyword evidence="6 7" id="KW-0961">Cell wall biogenesis/degradation</keyword>
<evidence type="ECO:0000256" key="7">
    <source>
        <dbReference type="PROSITE-ProRule" id="PRU01373"/>
    </source>
</evidence>
<evidence type="ECO:0000256" key="4">
    <source>
        <dbReference type="ARBA" id="ARBA00022960"/>
    </source>
</evidence>
<evidence type="ECO:0000256" key="5">
    <source>
        <dbReference type="ARBA" id="ARBA00022984"/>
    </source>
</evidence>
<feature type="active site" description="Proton donor/acceptor" evidence="7">
    <location>
        <position position="132"/>
    </location>
</feature>
<dbReference type="HOGENOM" id="CLU_105370_0_0_5"/>
<proteinExistence type="inferred from homology"/>
<dbReference type="STRING" id="366602.Caul_5035"/>
<gene>
    <name evidence="9" type="ordered locus">Caul_5035</name>
</gene>
<evidence type="ECO:0000313" key="9">
    <source>
        <dbReference type="EMBL" id="ABZ74155.1"/>
    </source>
</evidence>